<keyword evidence="6 8" id="KW-0819">tRNA processing</keyword>
<evidence type="ECO:0000256" key="3">
    <source>
        <dbReference type="ARBA" id="ARBA00022603"/>
    </source>
</evidence>
<name>A0AAN7Z858_9COLE</name>
<dbReference type="InterPro" id="IPR015507">
    <property type="entry name" value="rRNA-MeTfrase_E"/>
</dbReference>
<feature type="binding site" evidence="8">
    <location>
        <position position="53"/>
    </location>
    <ligand>
        <name>S-adenosyl-L-methionine</name>
        <dbReference type="ChEBI" id="CHEBI:59789"/>
    </ligand>
</feature>
<protein>
    <recommendedName>
        <fullName evidence="8">Putative tRNA (cytidine(32)/guanosine(34)-2'-O)-methyltransferase</fullName>
        <ecNumber evidence="8">2.1.1.205</ecNumber>
    </recommendedName>
    <alternativeName>
        <fullName evidence="8">2'-O-ribose RNA methyltransferase TRM7 homolog</fullName>
    </alternativeName>
</protein>
<comment type="caution">
    <text evidence="11">The sequence shown here is derived from an EMBL/GenBank/DDBJ whole genome shotgun (WGS) entry which is preliminary data.</text>
</comment>
<sequence>MGKSSKDKNDIYYRKAKEEGWRARSAFKLIQIDWKFNILENVTKVVDLCAAPGSWSQVLSRKLYMGEKIGLEPPATPKEIFAFSLTDHTPTKGNNKNVKIVAVDLQPMTPLPGVTQIQGDITKYSTAEEIVNHLEGTKADLVVCDGAPDVTGLHSMDIYVHSQLLLGALHIMCNVLKSGGNFVVKVFHHKSNDMLTKKLLLLFKDVVIVKPPSSRVSSIEAFAVCLNYCPPEGFDSQAITPFLDLSNKNFDSLTGISRTIIPFLVSGDISAWNIDSTKVEEGPKLKHENIPLNPLEHSFLAFKQKSTEEIDAIMKESENRNRMSNNCGSNTHHDTTESSQNKSKDCDILDIPAYTYFFNKQSEGDAGFVDINERFSNLRAQICDEKWNLHKKICNVDDKTLELENKLKKCNISKCA</sequence>
<dbReference type="InterPro" id="IPR002877">
    <property type="entry name" value="RNA_MeTrfase_FtsJ_dom"/>
</dbReference>
<evidence type="ECO:0000313" key="12">
    <source>
        <dbReference type="Proteomes" id="UP001329430"/>
    </source>
</evidence>
<feature type="compositionally biased region" description="Basic and acidic residues" evidence="9">
    <location>
        <begin position="331"/>
        <end position="342"/>
    </location>
</feature>
<dbReference type="GO" id="GO:0006364">
    <property type="term" value="P:rRNA processing"/>
    <property type="evidence" value="ECO:0007669"/>
    <property type="project" value="UniProtKB-KW"/>
</dbReference>
<dbReference type="SUPFAM" id="SSF53335">
    <property type="entry name" value="S-adenosyl-L-methionine-dependent methyltransferases"/>
    <property type="match status" value="1"/>
</dbReference>
<organism evidence="11 12">
    <name type="scientific">Pyrocoelia pectoralis</name>
    <dbReference type="NCBI Taxonomy" id="417401"/>
    <lineage>
        <taxon>Eukaryota</taxon>
        <taxon>Metazoa</taxon>
        <taxon>Ecdysozoa</taxon>
        <taxon>Arthropoda</taxon>
        <taxon>Hexapoda</taxon>
        <taxon>Insecta</taxon>
        <taxon>Pterygota</taxon>
        <taxon>Neoptera</taxon>
        <taxon>Endopterygota</taxon>
        <taxon>Coleoptera</taxon>
        <taxon>Polyphaga</taxon>
        <taxon>Elateriformia</taxon>
        <taxon>Elateroidea</taxon>
        <taxon>Lampyridae</taxon>
        <taxon>Lampyrinae</taxon>
        <taxon>Pyrocoelia</taxon>
    </lineage>
</organism>
<dbReference type="GO" id="GO:0002181">
    <property type="term" value="P:cytoplasmic translation"/>
    <property type="evidence" value="ECO:0007669"/>
    <property type="project" value="UniProtKB-UniRule"/>
</dbReference>
<dbReference type="InterPro" id="IPR050082">
    <property type="entry name" value="RNA_methyltr_RlmE"/>
</dbReference>
<comment type="subcellular location">
    <subcellularLocation>
        <location evidence="8">Cytoplasm</location>
    </subcellularLocation>
</comment>
<comment type="similarity">
    <text evidence="8">Belongs to the class I-like SAM-binding methyltransferase superfamily. RNA methyltransferase RlmE family. TRM7 subfamily.</text>
</comment>
<dbReference type="InterPro" id="IPR029063">
    <property type="entry name" value="SAM-dependent_MTases_sf"/>
</dbReference>
<dbReference type="GO" id="GO:0002128">
    <property type="term" value="P:tRNA nucleoside ribose methylation"/>
    <property type="evidence" value="ECO:0007669"/>
    <property type="project" value="UniProtKB-UniRule"/>
</dbReference>
<dbReference type="HAMAP" id="MF_01547">
    <property type="entry name" value="RNA_methyltr_E"/>
    <property type="match status" value="1"/>
</dbReference>
<evidence type="ECO:0000256" key="9">
    <source>
        <dbReference type="SAM" id="MobiDB-lite"/>
    </source>
</evidence>
<dbReference type="Pfam" id="PF01728">
    <property type="entry name" value="FtsJ"/>
    <property type="match status" value="1"/>
</dbReference>
<dbReference type="PANTHER" id="PTHR10920">
    <property type="entry name" value="RIBOSOMAL RNA METHYLTRANSFERASE"/>
    <property type="match status" value="1"/>
</dbReference>
<evidence type="ECO:0000256" key="5">
    <source>
        <dbReference type="ARBA" id="ARBA00022691"/>
    </source>
</evidence>
<accession>A0AAN7Z858</accession>
<evidence type="ECO:0000256" key="7">
    <source>
        <dbReference type="ARBA" id="ARBA00048902"/>
    </source>
</evidence>
<evidence type="ECO:0000256" key="1">
    <source>
        <dbReference type="ARBA" id="ARBA00022490"/>
    </source>
</evidence>
<dbReference type="AlphaFoldDB" id="A0AAN7Z858"/>
<evidence type="ECO:0000256" key="6">
    <source>
        <dbReference type="ARBA" id="ARBA00022694"/>
    </source>
</evidence>
<keyword evidence="3 8" id="KW-0489">Methyltransferase</keyword>
<dbReference type="Proteomes" id="UP001329430">
    <property type="component" value="Chromosome 9"/>
</dbReference>
<dbReference type="GO" id="GO:0106340">
    <property type="term" value="F:tRNA (guanosine(34)-2'-O)-methyltransferase activity"/>
    <property type="evidence" value="ECO:0007669"/>
    <property type="project" value="UniProtKB-ARBA"/>
</dbReference>
<evidence type="ECO:0000313" key="11">
    <source>
        <dbReference type="EMBL" id="KAK5639380.1"/>
    </source>
</evidence>
<feature type="region of interest" description="Disordered" evidence="9">
    <location>
        <begin position="318"/>
        <end position="342"/>
    </location>
</feature>
<dbReference type="PANTHER" id="PTHR10920:SF12">
    <property type="entry name" value="TRNA (CYTIDINE(32)_GUANOSINE(34)-2'-O)-METHYLTRANSFERASE-RELATED"/>
    <property type="match status" value="1"/>
</dbReference>
<feature type="active site" description="Proton acceptor" evidence="8">
    <location>
        <position position="185"/>
    </location>
</feature>
<comment type="catalytic activity">
    <reaction evidence="7 8">
        <text>cytidine(32)/guanosine(34) in tRNA + 2 S-adenosyl-L-methionine = 2'-O-methylcytidine(32)/2'-O-methylguanosine(34) in tRNA + 2 S-adenosyl-L-homocysteine + 2 H(+)</text>
        <dbReference type="Rhea" id="RHEA:42396"/>
        <dbReference type="Rhea" id="RHEA-COMP:10246"/>
        <dbReference type="Rhea" id="RHEA-COMP:10247"/>
        <dbReference type="ChEBI" id="CHEBI:15378"/>
        <dbReference type="ChEBI" id="CHEBI:57856"/>
        <dbReference type="ChEBI" id="CHEBI:59789"/>
        <dbReference type="ChEBI" id="CHEBI:74269"/>
        <dbReference type="ChEBI" id="CHEBI:74445"/>
        <dbReference type="ChEBI" id="CHEBI:74495"/>
        <dbReference type="ChEBI" id="CHEBI:82748"/>
        <dbReference type="EC" id="2.1.1.205"/>
    </reaction>
</comment>
<dbReference type="GO" id="GO:0005737">
    <property type="term" value="C:cytoplasm"/>
    <property type="evidence" value="ECO:0007669"/>
    <property type="project" value="UniProtKB-SubCell"/>
</dbReference>
<keyword evidence="5 8" id="KW-0949">S-adenosyl-L-methionine</keyword>
<feature type="binding site" evidence="8">
    <location>
        <position position="55"/>
    </location>
    <ligand>
        <name>S-adenosyl-L-methionine</name>
        <dbReference type="ChEBI" id="CHEBI:59789"/>
    </ligand>
</feature>
<dbReference type="EMBL" id="JAVRBK010000009">
    <property type="protein sequence ID" value="KAK5639380.1"/>
    <property type="molecule type" value="Genomic_DNA"/>
</dbReference>
<dbReference type="FunFam" id="3.40.50.150:FF:000220">
    <property type="entry name" value="CAMK protein kinase"/>
    <property type="match status" value="1"/>
</dbReference>
<dbReference type="Gene3D" id="3.40.50.150">
    <property type="entry name" value="Vaccinia Virus protein VP39"/>
    <property type="match status" value="1"/>
</dbReference>
<dbReference type="EC" id="2.1.1.205" evidence="8"/>
<keyword evidence="2" id="KW-0698">rRNA processing</keyword>
<evidence type="ECO:0000256" key="2">
    <source>
        <dbReference type="ARBA" id="ARBA00022552"/>
    </source>
</evidence>
<dbReference type="HAMAP" id="MF_03162">
    <property type="entry name" value="RNA_methyltr_E_TRM7"/>
    <property type="match status" value="1"/>
</dbReference>
<feature type="binding site" evidence="8">
    <location>
        <position position="120"/>
    </location>
    <ligand>
        <name>S-adenosyl-L-methionine</name>
        <dbReference type="ChEBI" id="CHEBI:59789"/>
    </ligand>
</feature>
<feature type="domain" description="Ribosomal RNA methyltransferase FtsJ" evidence="10">
    <location>
        <begin position="21"/>
        <end position="228"/>
    </location>
</feature>
<feature type="binding site" evidence="8">
    <location>
        <position position="145"/>
    </location>
    <ligand>
        <name>S-adenosyl-L-methionine</name>
        <dbReference type="ChEBI" id="CHEBI:59789"/>
    </ligand>
</feature>
<evidence type="ECO:0000259" key="10">
    <source>
        <dbReference type="Pfam" id="PF01728"/>
    </source>
</evidence>
<dbReference type="InterPro" id="IPR028590">
    <property type="entry name" value="RNA_methyltr_E_TRM7"/>
</dbReference>
<gene>
    <name evidence="11" type="ORF">RI129_011872</name>
</gene>
<evidence type="ECO:0000256" key="8">
    <source>
        <dbReference type="HAMAP-Rule" id="MF_03162"/>
    </source>
</evidence>
<keyword evidence="1 8" id="KW-0963">Cytoplasm</keyword>
<reference evidence="11 12" key="1">
    <citation type="journal article" date="2024" name="Insects">
        <title>An Improved Chromosome-Level Genome Assembly of the Firefly Pyrocoelia pectoralis.</title>
        <authorList>
            <person name="Fu X."/>
            <person name="Meyer-Rochow V.B."/>
            <person name="Ballantyne L."/>
            <person name="Zhu X."/>
        </authorList>
    </citation>
    <scope>NUCLEOTIDE SEQUENCE [LARGE SCALE GENOMIC DNA]</scope>
    <source>
        <strain evidence="11">XCY_ONT2</strain>
    </source>
</reference>
<comment type="function">
    <text evidence="8">Methylates the 2'-O-ribose of nucleotides at positions 32 and 34 of the tRNA anticodon loop of substrate tRNAs.</text>
</comment>
<feature type="binding site" evidence="8">
    <location>
        <position position="104"/>
    </location>
    <ligand>
        <name>S-adenosyl-L-methionine</name>
        <dbReference type="ChEBI" id="CHEBI:59789"/>
    </ligand>
</feature>
<evidence type="ECO:0000256" key="4">
    <source>
        <dbReference type="ARBA" id="ARBA00022679"/>
    </source>
</evidence>
<proteinExistence type="inferred from homology"/>
<keyword evidence="4 8" id="KW-0808">Transferase</keyword>
<keyword evidence="12" id="KW-1185">Reference proteome</keyword>